<dbReference type="GO" id="GO:0003723">
    <property type="term" value="F:RNA binding"/>
    <property type="evidence" value="ECO:0007669"/>
    <property type="project" value="InterPro"/>
</dbReference>
<dbReference type="Pfam" id="PF16486">
    <property type="entry name" value="ArgoN"/>
    <property type="match status" value="1"/>
</dbReference>
<dbReference type="Pfam" id="PF02171">
    <property type="entry name" value="Piwi"/>
    <property type="match status" value="1"/>
</dbReference>
<dbReference type="Gene3D" id="2.170.260.10">
    <property type="entry name" value="paz domain"/>
    <property type="match status" value="1"/>
</dbReference>
<dbReference type="Proteomes" id="UP001176521">
    <property type="component" value="Unassembled WGS sequence"/>
</dbReference>
<dbReference type="Gene3D" id="3.30.420.10">
    <property type="entry name" value="Ribonuclease H-like superfamily/Ribonuclease H"/>
    <property type="match status" value="1"/>
</dbReference>
<dbReference type="SUPFAM" id="SSF101690">
    <property type="entry name" value="PAZ domain"/>
    <property type="match status" value="1"/>
</dbReference>
<dbReference type="Gene3D" id="3.40.50.2300">
    <property type="match status" value="1"/>
</dbReference>
<dbReference type="SMART" id="SM00949">
    <property type="entry name" value="PAZ"/>
    <property type="match status" value="1"/>
</dbReference>
<evidence type="ECO:0000256" key="2">
    <source>
        <dbReference type="SAM" id="MobiDB-lite"/>
    </source>
</evidence>
<evidence type="ECO:0000313" key="5">
    <source>
        <dbReference type="EMBL" id="KAK0537016.1"/>
    </source>
</evidence>
<dbReference type="PROSITE" id="PS50822">
    <property type="entry name" value="PIWI"/>
    <property type="match status" value="1"/>
</dbReference>
<dbReference type="InterPro" id="IPR003100">
    <property type="entry name" value="PAZ_dom"/>
</dbReference>
<dbReference type="Pfam" id="PF08699">
    <property type="entry name" value="ArgoL1"/>
    <property type="match status" value="1"/>
</dbReference>
<evidence type="ECO:0000259" key="4">
    <source>
        <dbReference type="PROSITE" id="PS50822"/>
    </source>
</evidence>
<comment type="similarity">
    <text evidence="1">Belongs to the argonaute family.</text>
</comment>
<dbReference type="AlphaFoldDB" id="A0AAN6JM85"/>
<dbReference type="InterPro" id="IPR032474">
    <property type="entry name" value="Argonaute_N"/>
</dbReference>
<dbReference type="InterPro" id="IPR012337">
    <property type="entry name" value="RNaseH-like_sf"/>
</dbReference>
<dbReference type="CDD" id="cd04657">
    <property type="entry name" value="Piwi_ago-like"/>
    <property type="match status" value="1"/>
</dbReference>
<organism evidence="5 6">
    <name type="scientific">Tilletia horrida</name>
    <dbReference type="NCBI Taxonomy" id="155126"/>
    <lineage>
        <taxon>Eukaryota</taxon>
        <taxon>Fungi</taxon>
        <taxon>Dikarya</taxon>
        <taxon>Basidiomycota</taxon>
        <taxon>Ustilaginomycotina</taxon>
        <taxon>Exobasidiomycetes</taxon>
        <taxon>Tilletiales</taxon>
        <taxon>Tilletiaceae</taxon>
        <taxon>Tilletia</taxon>
    </lineage>
</organism>
<gene>
    <name evidence="5" type="primary">ago1_1</name>
    <name evidence="5" type="ORF">OC842_001785</name>
</gene>
<dbReference type="Pfam" id="PF16488">
    <property type="entry name" value="ArgoL2"/>
    <property type="match status" value="1"/>
</dbReference>
<accession>A0AAN6JM85</accession>
<dbReference type="Pfam" id="PF02170">
    <property type="entry name" value="PAZ"/>
    <property type="match status" value="1"/>
</dbReference>
<dbReference type="PROSITE" id="PS50821">
    <property type="entry name" value="PAZ"/>
    <property type="match status" value="1"/>
</dbReference>
<dbReference type="SMART" id="SM00950">
    <property type="entry name" value="Piwi"/>
    <property type="match status" value="1"/>
</dbReference>
<protein>
    <submittedName>
        <fullName evidence="5">Protein argonaute</fullName>
    </submittedName>
</protein>
<proteinExistence type="inferred from homology"/>
<name>A0AAN6JM85_9BASI</name>
<sequence length="1033" mass="112367">MSDPATNPLSTDPAQAPASGPVPAAAGSAAAGAPSTSEKDGLAGPNDRRPDQIPLDLAKRPDDGGNFGRPINLLANVFKLNFRSAAQVVTHYDVVITPIEDPEREAEFQRRREEAAQQGPVRARKTRPPPPGFLQSIFKECAESHARINDRFTNEIAAAMSFDGRRNAYSTKPLILPAGTTHTEFTTNLGLRMDLPEIQGHAASRPQNRPPRREPPPRQFKVSMTVVANINLSDLLAFCRGDTKAISDAHEAAASGATPSVLTAIQTLEVALRSNALGREEYHIQGASGRKFFSELNTVPIAGGIELWRGFFQSIRPMKCGPALNLDVAISSFLGSGDLIQVIGRILGGGGGGFGGGDRGGFRGGRGGPRGGGGRGRAAPPAGVRSGTGHAQGYTPDHLGPGELRLLRNKLKGVSIRLNHRPTQRVFKFIDFTPRSAHEMTFERDGQQISIVQYFQQNYNMQIRYPGLPCVVYRRQGPRTEFVPIELVTLVGGTPVNGFTLSSAQRQDMIANSSLRPADRKARVDDIRTELNYDADPKLNAWQMSIDRQMLGLRGRVLPAPGIVYGPGSQGAMPANGTWNLARARFVVPGRALTTWAIINFTRIPAHAIQSFTSNLVREMENLGMTVNNRQPFYADGGKDINQIKRVLHEAGRSAFKQAQGLAAQRGAKAPPPQLFVCFMEETDAGFYDQIKRMGAMELVTPVPTQVLNTRKALSDRGQQQYAANVAMKMNIKLGGMNWTVQDTELPGVPPGTMIVGADVTHPTRRGFQPSIAASVATMDGARMKYSAEIRAQRHPGGRAAAQEIILDLASMMEGHLKRWQKVNNGQMPKSILFFRDGISEGQFSIAVTTEYEAIKAACVKVGGEAAVPPKVTFVVASKNHNIRFFAQENKDYDRSGNLPAGTCVDSAVVHPTVFDFYLQAHAGLIGTARPTHYIVLKDENNFSSDNLQRSVHTLCYTYSRATRSVSLIPPAYYADVLADKSRALVWDPIDDAQSIVSGGSSSELQPLSSEESTKVMRRLEISPDFCESLWFM</sequence>
<dbReference type="CDD" id="cd02846">
    <property type="entry name" value="PAZ_argonaute_like"/>
    <property type="match status" value="1"/>
</dbReference>
<evidence type="ECO:0000256" key="1">
    <source>
        <dbReference type="RuleBase" id="RU361178"/>
    </source>
</evidence>
<dbReference type="InterPro" id="IPR036085">
    <property type="entry name" value="PAZ_dom_sf"/>
</dbReference>
<dbReference type="EMBL" id="JAPDMQ010000067">
    <property type="protein sequence ID" value="KAK0537016.1"/>
    <property type="molecule type" value="Genomic_DNA"/>
</dbReference>
<feature type="domain" description="Piwi" evidence="4">
    <location>
        <begin position="675"/>
        <end position="979"/>
    </location>
</feature>
<dbReference type="SMART" id="SM01163">
    <property type="entry name" value="DUF1785"/>
    <property type="match status" value="1"/>
</dbReference>
<feature type="compositionally biased region" description="Gly residues" evidence="2">
    <location>
        <begin position="361"/>
        <end position="376"/>
    </location>
</feature>
<feature type="region of interest" description="Disordered" evidence="2">
    <location>
        <begin position="361"/>
        <end position="399"/>
    </location>
</feature>
<dbReference type="InterPro" id="IPR032473">
    <property type="entry name" value="Argonaute_Mid_dom"/>
</dbReference>
<dbReference type="SUPFAM" id="SSF53098">
    <property type="entry name" value="Ribonuclease H-like"/>
    <property type="match status" value="1"/>
</dbReference>
<feature type="compositionally biased region" description="Basic and acidic residues" evidence="2">
    <location>
        <begin position="37"/>
        <end position="62"/>
    </location>
</feature>
<dbReference type="PANTHER" id="PTHR22891">
    <property type="entry name" value="EUKARYOTIC TRANSLATION INITIATION FACTOR 2C"/>
    <property type="match status" value="1"/>
</dbReference>
<dbReference type="InterPro" id="IPR036397">
    <property type="entry name" value="RNaseH_sf"/>
</dbReference>
<feature type="compositionally biased region" description="Polar residues" evidence="2">
    <location>
        <begin position="1"/>
        <end position="12"/>
    </location>
</feature>
<evidence type="ECO:0000313" key="6">
    <source>
        <dbReference type="Proteomes" id="UP001176521"/>
    </source>
</evidence>
<comment type="caution">
    <text evidence="5">The sequence shown here is derived from an EMBL/GenBank/DDBJ whole genome shotgun (WGS) entry which is preliminary data.</text>
</comment>
<dbReference type="Pfam" id="PF16487">
    <property type="entry name" value="ArgoMid"/>
    <property type="match status" value="1"/>
</dbReference>
<dbReference type="InterPro" id="IPR045246">
    <property type="entry name" value="Piwi_ago-like"/>
</dbReference>
<dbReference type="InterPro" id="IPR032472">
    <property type="entry name" value="ArgoL2"/>
</dbReference>
<keyword evidence="6" id="KW-1185">Reference proteome</keyword>
<feature type="compositionally biased region" description="Low complexity" evidence="2">
    <location>
        <begin position="13"/>
        <end position="35"/>
    </location>
</feature>
<feature type="domain" description="PAZ" evidence="3">
    <location>
        <begin position="390"/>
        <end position="492"/>
    </location>
</feature>
<reference evidence="5" key="1">
    <citation type="journal article" date="2023" name="PhytoFront">
        <title>Draft Genome Resources of Seven Strains of Tilletia horrida, Causal Agent of Kernel Smut of Rice.</title>
        <authorList>
            <person name="Khanal S."/>
            <person name="Antony Babu S."/>
            <person name="Zhou X.G."/>
        </authorList>
    </citation>
    <scope>NUCLEOTIDE SEQUENCE</scope>
    <source>
        <strain evidence="5">TX3</strain>
    </source>
</reference>
<dbReference type="InterPro" id="IPR003165">
    <property type="entry name" value="Piwi"/>
</dbReference>
<feature type="region of interest" description="Disordered" evidence="2">
    <location>
        <begin position="1"/>
        <end position="62"/>
    </location>
</feature>
<feature type="region of interest" description="Disordered" evidence="2">
    <location>
        <begin position="109"/>
        <end position="130"/>
    </location>
</feature>
<dbReference type="InterPro" id="IPR014811">
    <property type="entry name" value="ArgoL1"/>
</dbReference>
<evidence type="ECO:0000259" key="3">
    <source>
        <dbReference type="PROSITE" id="PS50821"/>
    </source>
</evidence>